<evidence type="ECO:0000256" key="4">
    <source>
        <dbReference type="ARBA" id="ARBA00022692"/>
    </source>
</evidence>
<proteinExistence type="inferred from homology"/>
<reference evidence="9 10" key="1">
    <citation type="submission" date="2019-04" db="EMBL/GenBank/DDBJ databases">
        <title>Cohnella sp. nov. isolated from preserved vegetables.</title>
        <authorList>
            <person name="Lin S.-Y."/>
            <person name="Hung M.-H."/>
            <person name="Young C.-C."/>
        </authorList>
    </citation>
    <scope>NUCLEOTIDE SEQUENCE [LARGE SCALE GENOMIC DNA]</scope>
    <source>
        <strain evidence="9 10">CC-MHH1044</strain>
    </source>
</reference>
<dbReference type="PROSITE" id="PS50928">
    <property type="entry name" value="ABC_TM1"/>
    <property type="match status" value="1"/>
</dbReference>
<dbReference type="PANTHER" id="PTHR43744">
    <property type="entry name" value="ABC TRANSPORTER PERMEASE PROTEIN MG189-RELATED-RELATED"/>
    <property type="match status" value="1"/>
</dbReference>
<dbReference type="PANTHER" id="PTHR43744:SF12">
    <property type="entry name" value="ABC TRANSPORTER PERMEASE PROTEIN MG189-RELATED"/>
    <property type="match status" value="1"/>
</dbReference>
<evidence type="ECO:0000313" key="10">
    <source>
        <dbReference type="Proteomes" id="UP000310636"/>
    </source>
</evidence>
<evidence type="ECO:0000256" key="5">
    <source>
        <dbReference type="ARBA" id="ARBA00022989"/>
    </source>
</evidence>
<evidence type="ECO:0000313" key="9">
    <source>
        <dbReference type="EMBL" id="THF76700.1"/>
    </source>
</evidence>
<feature type="transmembrane region" description="Helical" evidence="7">
    <location>
        <begin position="65"/>
        <end position="90"/>
    </location>
</feature>
<feature type="transmembrane region" description="Helical" evidence="7">
    <location>
        <begin position="12"/>
        <end position="33"/>
    </location>
</feature>
<dbReference type="GO" id="GO:0055085">
    <property type="term" value="P:transmembrane transport"/>
    <property type="evidence" value="ECO:0007669"/>
    <property type="project" value="InterPro"/>
</dbReference>
<dbReference type="EMBL" id="SSOB01000023">
    <property type="protein sequence ID" value="THF76700.1"/>
    <property type="molecule type" value="Genomic_DNA"/>
</dbReference>
<comment type="similarity">
    <text evidence="7">Belongs to the binding-protein-dependent transport system permease family.</text>
</comment>
<dbReference type="SUPFAM" id="SSF161098">
    <property type="entry name" value="MetI-like"/>
    <property type="match status" value="1"/>
</dbReference>
<evidence type="ECO:0000259" key="8">
    <source>
        <dbReference type="PROSITE" id="PS50928"/>
    </source>
</evidence>
<dbReference type="OrthoDB" id="151346at2"/>
<keyword evidence="2 7" id="KW-0813">Transport</keyword>
<evidence type="ECO:0000256" key="1">
    <source>
        <dbReference type="ARBA" id="ARBA00004651"/>
    </source>
</evidence>
<feature type="transmembrane region" description="Helical" evidence="7">
    <location>
        <begin position="178"/>
        <end position="200"/>
    </location>
</feature>
<keyword evidence="5 7" id="KW-1133">Transmembrane helix</keyword>
<dbReference type="Gene3D" id="1.10.3720.10">
    <property type="entry name" value="MetI-like"/>
    <property type="match status" value="1"/>
</dbReference>
<feature type="transmembrane region" description="Helical" evidence="7">
    <location>
        <begin position="236"/>
        <end position="256"/>
    </location>
</feature>
<dbReference type="InterPro" id="IPR000515">
    <property type="entry name" value="MetI-like"/>
</dbReference>
<protein>
    <submittedName>
        <fullName evidence="9">Carbohydrate ABC transporter permease</fullName>
    </submittedName>
</protein>
<sequence length="272" mass="30255">MMKNTAEFGKHLFLIVLGLLLLYPLILMLQMSVKNTEQIVYDFFGLSGPFHLENYARAWEEVSPMIWNSVVMAGGSAMISVFVSGLAGYGFGKLKFVGKEPLYWLIFAKMMLPGVLNLIPSFVLAWKLNLLNSYFAVILFAVGGAQPFWVFVMRTFVQGQPKELFESAKVDGAGEFRTFLFLAVPLLRPVLTLSALNVFINVWNDYIWPLVTIQSFDKRPITTGLAYLATTHVGEYGPLMAGYVIASVPLVILFSLGMRQFVQGLTGGAVKL</sequence>
<dbReference type="Proteomes" id="UP000310636">
    <property type="component" value="Unassembled WGS sequence"/>
</dbReference>
<dbReference type="GO" id="GO:0005886">
    <property type="term" value="C:plasma membrane"/>
    <property type="evidence" value="ECO:0007669"/>
    <property type="project" value="UniProtKB-SubCell"/>
</dbReference>
<keyword evidence="4 7" id="KW-0812">Transmembrane</keyword>
<keyword evidence="6 7" id="KW-0472">Membrane</keyword>
<feature type="transmembrane region" description="Helical" evidence="7">
    <location>
        <begin position="134"/>
        <end position="157"/>
    </location>
</feature>
<comment type="subcellular location">
    <subcellularLocation>
        <location evidence="1 7">Cell membrane</location>
        <topology evidence="1 7">Multi-pass membrane protein</topology>
    </subcellularLocation>
</comment>
<gene>
    <name evidence="9" type="ORF">E6C55_18185</name>
</gene>
<dbReference type="InterPro" id="IPR035906">
    <property type="entry name" value="MetI-like_sf"/>
</dbReference>
<evidence type="ECO:0000256" key="6">
    <source>
        <dbReference type="ARBA" id="ARBA00023136"/>
    </source>
</evidence>
<evidence type="ECO:0000256" key="7">
    <source>
        <dbReference type="RuleBase" id="RU363032"/>
    </source>
</evidence>
<keyword evidence="10" id="KW-1185">Reference proteome</keyword>
<name>A0A4S4BPA8_9BACL</name>
<dbReference type="AlphaFoldDB" id="A0A4S4BPA8"/>
<dbReference type="RefSeq" id="WP_136371238.1">
    <property type="nucleotide sequence ID" value="NZ_SSOB01000023.1"/>
</dbReference>
<comment type="caution">
    <text evidence="9">The sequence shown here is derived from an EMBL/GenBank/DDBJ whole genome shotgun (WGS) entry which is preliminary data.</text>
</comment>
<dbReference type="CDD" id="cd06261">
    <property type="entry name" value="TM_PBP2"/>
    <property type="match status" value="1"/>
</dbReference>
<keyword evidence="3" id="KW-1003">Cell membrane</keyword>
<organism evidence="9 10">
    <name type="scientific">Cohnella fermenti</name>
    <dbReference type="NCBI Taxonomy" id="2565925"/>
    <lineage>
        <taxon>Bacteria</taxon>
        <taxon>Bacillati</taxon>
        <taxon>Bacillota</taxon>
        <taxon>Bacilli</taxon>
        <taxon>Bacillales</taxon>
        <taxon>Paenibacillaceae</taxon>
        <taxon>Cohnella</taxon>
    </lineage>
</organism>
<evidence type="ECO:0000256" key="3">
    <source>
        <dbReference type="ARBA" id="ARBA00022475"/>
    </source>
</evidence>
<accession>A0A4S4BPA8</accession>
<evidence type="ECO:0000256" key="2">
    <source>
        <dbReference type="ARBA" id="ARBA00022448"/>
    </source>
</evidence>
<feature type="transmembrane region" description="Helical" evidence="7">
    <location>
        <begin position="102"/>
        <end position="128"/>
    </location>
</feature>
<dbReference type="Pfam" id="PF00528">
    <property type="entry name" value="BPD_transp_1"/>
    <property type="match status" value="1"/>
</dbReference>
<feature type="domain" description="ABC transmembrane type-1" evidence="8">
    <location>
        <begin position="66"/>
        <end position="257"/>
    </location>
</feature>